<gene>
    <name evidence="3" type="ORF">FSP39_020226</name>
</gene>
<dbReference type="AlphaFoldDB" id="A0AA88XG29"/>
<keyword evidence="1" id="KW-0175">Coiled coil</keyword>
<evidence type="ECO:0000313" key="4">
    <source>
        <dbReference type="Proteomes" id="UP001186944"/>
    </source>
</evidence>
<accession>A0AA88XG29</accession>
<reference evidence="3" key="1">
    <citation type="submission" date="2019-08" db="EMBL/GenBank/DDBJ databases">
        <title>The improved chromosome-level genome for the pearl oyster Pinctada fucata martensii using PacBio sequencing and Hi-C.</title>
        <authorList>
            <person name="Zheng Z."/>
        </authorList>
    </citation>
    <scope>NUCLEOTIDE SEQUENCE</scope>
    <source>
        <strain evidence="3">ZZ-2019</strain>
        <tissue evidence="3">Adductor muscle</tissue>
    </source>
</reference>
<dbReference type="Proteomes" id="UP001186944">
    <property type="component" value="Unassembled WGS sequence"/>
</dbReference>
<organism evidence="3 4">
    <name type="scientific">Pinctada imbricata</name>
    <name type="common">Atlantic pearl-oyster</name>
    <name type="synonym">Pinctada martensii</name>
    <dbReference type="NCBI Taxonomy" id="66713"/>
    <lineage>
        <taxon>Eukaryota</taxon>
        <taxon>Metazoa</taxon>
        <taxon>Spiralia</taxon>
        <taxon>Lophotrochozoa</taxon>
        <taxon>Mollusca</taxon>
        <taxon>Bivalvia</taxon>
        <taxon>Autobranchia</taxon>
        <taxon>Pteriomorphia</taxon>
        <taxon>Pterioida</taxon>
        <taxon>Pterioidea</taxon>
        <taxon>Pteriidae</taxon>
        <taxon>Pinctada</taxon>
    </lineage>
</organism>
<dbReference type="EMBL" id="VSWD01000013">
    <property type="protein sequence ID" value="KAK3084853.1"/>
    <property type="molecule type" value="Genomic_DNA"/>
</dbReference>
<feature type="compositionally biased region" description="Basic and acidic residues" evidence="2">
    <location>
        <begin position="8"/>
        <end position="22"/>
    </location>
</feature>
<feature type="coiled-coil region" evidence="1">
    <location>
        <begin position="116"/>
        <end position="150"/>
    </location>
</feature>
<dbReference type="Gene3D" id="3.30.70.1820">
    <property type="entry name" value="L1 transposable element, RRM domain"/>
    <property type="match status" value="1"/>
</dbReference>
<evidence type="ECO:0000313" key="3">
    <source>
        <dbReference type="EMBL" id="KAK3084853.1"/>
    </source>
</evidence>
<comment type="caution">
    <text evidence="3">The sequence shown here is derived from an EMBL/GenBank/DDBJ whole genome shotgun (WGS) entry which is preliminary data.</text>
</comment>
<sequence>MSVKGVKTRLDKTKDVKERSKSEMNTSTGSVADPEDLVNDIKSIKENLKGVIKKEDLESALNQMVQKSDMKDMVTVIVKSVVSEIKESISKEVREHLEKEFDEKLREKTGVLNDKIDGLEMEAEGFREKIEEQRKEIKSLKEELGDVSHRSKEAMCLANFNEQYSRKNNVKILNWKEEKGEDLRKELIEKVKEVGVEILPWQVNAIHRIPGKKGGHRPVIVKLHNSEIKRKVMVKRKELRNKNVKVVDDVTSNNMALLTRLSNHRDIVQSYYFNGHIYGKTEDDRKIRFDLFDDISRKLAKK</sequence>
<name>A0AA88XG29_PINIB</name>
<protein>
    <submittedName>
        <fullName evidence="3">Uncharacterized protein</fullName>
    </submittedName>
</protein>
<proteinExistence type="predicted"/>
<feature type="region of interest" description="Disordered" evidence="2">
    <location>
        <begin position="1"/>
        <end position="34"/>
    </location>
</feature>
<evidence type="ECO:0000256" key="2">
    <source>
        <dbReference type="SAM" id="MobiDB-lite"/>
    </source>
</evidence>
<evidence type="ECO:0000256" key="1">
    <source>
        <dbReference type="SAM" id="Coils"/>
    </source>
</evidence>
<keyword evidence="4" id="KW-1185">Reference proteome</keyword>